<dbReference type="InterPro" id="IPR001633">
    <property type="entry name" value="EAL_dom"/>
</dbReference>
<reference evidence="4" key="1">
    <citation type="journal article" date="2015" name="Nature">
        <title>Complex archaea that bridge the gap between prokaryotes and eukaryotes.</title>
        <authorList>
            <person name="Spang A."/>
            <person name="Saw J.H."/>
            <person name="Jorgensen S.L."/>
            <person name="Zaremba-Niedzwiedzka K."/>
            <person name="Martijn J."/>
            <person name="Lind A.E."/>
            <person name="van Eijk R."/>
            <person name="Schleper C."/>
            <person name="Guy L."/>
            <person name="Ettema T.J."/>
        </authorList>
    </citation>
    <scope>NUCLEOTIDE SEQUENCE</scope>
</reference>
<dbReference type="InterPro" id="IPR035919">
    <property type="entry name" value="EAL_sf"/>
</dbReference>
<dbReference type="InterPro" id="IPR000160">
    <property type="entry name" value="GGDEF_dom"/>
</dbReference>
<dbReference type="InterPro" id="IPR043128">
    <property type="entry name" value="Rev_trsase/Diguanyl_cyclase"/>
</dbReference>
<dbReference type="PROSITE" id="PS50883">
    <property type="entry name" value="EAL"/>
    <property type="match status" value="1"/>
</dbReference>
<feature type="domain" description="EAL" evidence="2">
    <location>
        <begin position="392"/>
        <end position="643"/>
    </location>
</feature>
<comment type="caution">
    <text evidence="4">The sequence shown here is derived from an EMBL/GenBank/DDBJ whole genome shotgun (WGS) entry which is preliminary data.</text>
</comment>
<dbReference type="PROSITE" id="PS50887">
    <property type="entry name" value="GGDEF"/>
    <property type="match status" value="1"/>
</dbReference>
<feature type="transmembrane region" description="Helical" evidence="1">
    <location>
        <begin position="183"/>
        <end position="203"/>
    </location>
</feature>
<dbReference type="Pfam" id="PF00563">
    <property type="entry name" value="EAL"/>
    <property type="match status" value="1"/>
</dbReference>
<evidence type="ECO:0008006" key="5">
    <source>
        <dbReference type="Google" id="ProtNLM"/>
    </source>
</evidence>
<proteinExistence type="predicted"/>
<evidence type="ECO:0000259" key="2">
    <source>
        <dbReference type="PROSITE" id="PS50883"/>
    </source>
</evidence>
<keyword evidence="1" id="KW-0472">Membrane</keyword>
<dbReference type="Gene3D" id="3.20.20.450">
    <property type="entry name" value="EAL domain"/>
    <property type="match status" value="1"/>
</dbReference>
<dbReference type="NCBIfam" id="TIGR00254">
    <property type="entry name" value="GGDEF"/>
    <property type="match status" value="1"/>
</dbReference>
<dbReference type="AlphaFoldDB" id="A0A0F9WYN6"/>
<sequence>MLLSVIKRYGATLLGGLIIAAFVVTSVFMIGGATVGELVETGARARGAEFARLLLGPGGHVDAFLTGITRTPDAETSIRKIADLAGIESFAVFDRDGQEVYRSRSERYDWLLRDRPGGISSGDRLSKTTLTKPGAWSIVQDDRTTNPSFLTPLIRNEKTIGYVSVVADMIAQRYAFKATLARASVSLLLILFMATGLPLLLYLRRKRKIAEAADRIDFLANYDALTNLLNRRRMQEETDRVLATVRATRERMGYLYVDLDELSEINDRLGQNSGDELLTVVAARLAAVVDPSDLIGRIGADDFAVLRRRITSIEDIAALAKRIFDAICEPVELAGEIVKPRVSIGCAMVPEDGRTHSELVKHAEIAHLHHKTDKSRNLVFFEPAMDEAMHHRRYVEALVRAAVENESFELFYQPIVNGDGSRLLGFEALLRLRDENGEYIAPSVFVPIAEARGYIKAIGTWVIREATRQIAQWPQDLFVSVNLSPVQFGDGDLVRIVETALREADISGKRLEIEVVESLLLDRSDDILAQLRELRALGISIDMDDFGTGYSSLGYLWRFPFDKLKIDQSFMVALENGEPNVSRLLETIVSMAHHLKMKVTTEGVETEAQVALMKSLGCDQLQGYFFGRPMPADQAAAEILTRFRHNVAESPSDVPVLHRASHAS</sequence>
<dbReference type="EMBL" id="LAZR01000102">
    <property type="protein sequence ID" value="KKN91576.1"/>
    <property type="molecule type" value="Genomic_DNA"/>
</dbReference>
<gene>
    <name evidence="4" type="ORF">LCGC14_0216850</name>
</gene>
<dbReference type="SUPFAM" id="SSF141868">
    <property type="entry name" value="EAL domain-like"/>
    <property type="match status" value="1"/>
</dbReference>
<keyword evidence="1" id="KW-0812">Transmembrane</keyword>
<dbReference type="Gene3D" id="3.30.70.270">
    <property type="match status" value="1"/>
</dbReference>
<name>A0A0F9WYN6_9ZZZZ</name>
<accession>A0A0F9WYN6</accession>
<dbReference type="InterPro" id="IPR052155">
    <property type="entry name" value="Biofilm_reg_signaling"/>
</dbReference>
<evidence type="ECO:0000259" key="3">
    <source>
        <dbReference type="PROSITE" id="PS50887"/>
    </source>
</evidence>
<protein>
    <recommendedName>
        <fullName evidence="5">Diguanylate cyclase/phosphodiesterase</fullName>
    </recommendedName>
</protein>
<dbReference type="PANTHER" id="PTHR44757:SF2">
    <property type="entry name" value="BIOFILM ARCHITECTURE MAINTENANCE PROTEIN MBAA"/>
    <property type="match status" value="1"/>
</dbReference>
<evidence type="ECO:0000313" key="4">
    <source>
        <dbReference type="EMBL" id="KKN91576.1"/>
    </source>
</evidence>
<organism evidence="4">
    <name type="scientific">marine sediment metagenome</name>
    <dbReference type="NCBI Taxonomy" id="412755"/>
    <lineage>
        <taxon>unclassified sequences</taxon>
        <taxon>metagenomes</taxon>
        <taxon>ecological metagenomes</taxon>
    </lineage>
</organism>
<dbReference type="SMART" id="SM00267">
    <property type="entry name" value="GGDEF"/>
    <property type="match status" value="1"/>
</dbReference>
<feature type="domain" description="GGDEF" evidence="3">
    <location>
        <begin position="250"/>
        <end position="383"/>
    </location>
</feature>
<keyword evidence="1" id="KW-1133">Transmembrane helix</keyword>
<feature type="transmembrane region" description="Helical" evidence="1">
    <location>
        <begin position="12"/>
        <end position="31"/>
    </location>
</feature>
<dbReference type="InterPro" id="IPR029787">
    <property type="entry name" value="Nucleotide_cyclase"/>
</dbReference>
<dbReference type="CDD" id="cd01949">
    <property type="entry name" value="GGDEF"/>
    <property type="match status" value="1"/>
</dbReference>
<dbReference type="SMART" id="SM00052">
    <property type="entry name" value="EAL"/>
    <property type="match status" value="1"/>
</dbReference>
<dbReference type="PANTHER" id="PTHR44757">
    <property type="entry name" value="DIGUANYLATE CYCLASE DGCP"/>
    <property type="match status" value="1"/>
</dbReference>
<evidence type="ECO:0000256" key="1">
    <source>
        <dbReference type="SAM" id="Phobius"/>
    </source>
</evidence>
<dbReference type="Pfam" id="PF00990">
    <property type="entry name" value="GGDEF"/>
    <property type="match status" value="1"/>
</dbReference>
<dbReference type="CDD" id="cd01948">
    <property type="entry name" value="EAL"/>
    <property type="match status" value="1"/>
</dbReference>
<dbReference type="SUPFAM" id="SSF55073">
    <property type="entry name" value="Nucleotide cyclase"/>
    <property type="match status" value="1"/>
</dbReference>